<dbReference type="PIRSF" id="PIRSF000538">
    <property type="entry name" value="GlpK"/>
    <property type="match status" value="1"/>
</dbReference>
<sequence>MHSPAESSVLGIDIGAGSLKTTVVDGLGRERGSASRDFSTRTPQPGWSEQDPQDWWQALCDTVPRALADAGLPASSVRAVAFSAGAHTPVLTDAQHRVLRPAILWNDQRSGAEAAELQQAHGARILSVALNRPTPTWTLPQLRWLRRHEPQVADAVRHVYVAKDWLRAQLTGDWHTDVTDAVGTLLWDHAGHRWSPELCAMAGWDVSTLPPVVAPTDVVGAVTEAASRACGLPAGTPVVCGTSDTSCESYGAGSDAPGCGVVKLATAGTVSIVGDQPRVHPTLINYPFAIPGLWYTITGTNGCASAHRWLRDRFFARPGDSGSAVFAEMDRLAAQAPAGADGLLFHPYLQGERAPYWDPLLRADFVGMTLRHEPGHFVRALYEGIALSLRDVLGEFRAQGLDMVEARIVGGGARSATWRQVVADALGVRIVLPAVTDASFGAALLAGVACGFFEDERSAARHGQGSRAVHEPDPARRALYDDLFGLYKETQQALAGINHRLHDFARSAAAGA</sequence>
<evidence type="ECO:0000256" key="2">
    <source>
        <dbReference type="ARBA" id="ARBA00022679"/>
    </source>
</evidence>
<dbReference type="Proteomes" id="UP001336250">
    <property type="component" value="Unassembled WGS sequence"/>
</dbReference>
<feature type="region of interest" description="Disordered" evidence="5">
    <location>
        <begin position="30"/>
        <end position="52"/>
    </location>
</feature>
<proteinExistence type="inferred from homology"/>
<dbReference type="InterPro" id="IPR043129">
    <property type="entry name" value="ATPase_NBD"/>
</dbReference>
<dbReference type="AlphaFoldDB" id="A0AAW9QMB7"/>
<keyword evidence="2 4" id="KW-0808">Transferase</keyword>
<dbReference type="InterPro" id="IPR050406">
    <property type="entry name" value="FGGY_Carb_Kinase"/>
</dbReference>
<dbReference type="Gene3D" id="3.30.420.40">
    <property type="match status" value="2"/>
</dbReference>
<evidence type="ECO:0000313" key="8">
    <source>
        <dbReference type="EMBL" id="MEF7617268.1"/>
    </source>
</evidence>
<evidence type="ECO:0000313" key="9">
    <source>
        <dbReference type="Proteomes" id="UP001336250"/>
    </source>
</evidence>
<evidence type="ECO:0000256" key="1">
    <source>
        <dbReference type="ARBA" id="ARBA00009156"/>
    </source>
</evidence>
<dbReference type="InterPro" id="IPR018485">
    <property type="entry name" value="FGGY_C"/>
</dbReference>
<dbReference type="GO" id="GO:0004856">
    <property type="term" value="F:D-xylulokinase activity"/>
    <property type="evidence" value="ECO:0007669"/>
    <property type="project" value="UniProtKB-EC"/>
</dbReference>
<dbReference type="RefSeq" id="WP_332293034.1">
    <property type="nucleotide sequence ID" value="NZ_JAZIBG010000056.1"/>
</dbReference>
<keyword evidence="9" id="KW-1185">Reference proteome</keyword>
<feature type="domain" description="Carbohydrate kinase FGGY C-terminal" evidence="7">
    <location>
        <begin position="266"/>
        <end position="450"/>
    </location>
</feature>
<dbReference type="InterPro" id="IPR018484">
    <property type="entry name" value="FGGY_N"/>
</dbReference>
<dbReference type="PANTHER" id="PTHR43095:SF5">
    <property type="entry name" value="XYLULOSE KINASE"/>
    <property type="match status" value="1"/>
</dbReference>
<dbReference type="Pfam" id="PF00370">
    <property type="entry name" value="FGGY_N"/>
    <property type="match status" value="1"/>
</dbReference>
<dbReference type="PANTHER" id="PTHR43095">
    <property type="entry name" value="SUGAR KINASE"/>
    <property type="match status" value="1"/>
</dbReference>
<dbReference type="EC" id="2.7.1.17" evidence="8"/>
<feature type="domain" description="Carbohydrate kinase FGGY N-terminal" evidence="6">
    <location>
        <begin position="9"/>
        <end position="247"/>
    </location>
</feature>
<keyword evidence="3 4" id="KW-0418">Kinase</keyword>
<evidence type="ECO:0000259" key="7">
    <source>
        <dbReference type="Pfam" id="PF02782"/>
    </source>
</evidence>
<organism evidence="8 9">
    <name type="scientific">Aquincola agrisoli</name>
    <dbReference type="NCBI Taxonomy" id="3119538"/>
    <lineage>
        <taxon>Bacteria</taxon>
        <taxon>Pseudomonadati</taxon>
        <taxon>Pseudomonadota</taxon>
        <taxon>Betaproteobacteria</taxon>
        <taxon>Burkholderiales</taxon>
        <taxon>Sphaerotilaceae</taxon>
        <taxon>Aquincola</taxon>
    </lineage>
</organism>
<evidence type="ECO:0000256" key="3">
    <source>
        <dbReference type="ARBA" id="ARBA00022777"/>
    </source>
</evidence>
<reference evidence="8 9" key="1">
    <citation type="submission" date="2024-02" db="EMBL/GenBank/DDBJ databases">
        <title>Genome sequence of Aquincola sp. MAHUQ-54.</title>
        <authorList>
            <person name="Huq M.A."/>
        </authorList>
    </citation>
    <scope>NUCLEOTIDE SEQUENCE [LARGE SCALE GENOMIC DNA]</scope>
    <source>
        <strain evidence="8 9">MAHUQ-54</strain>
    </source>
</reference>
<dbReference type="InterPro" id="IPR018483">
    <property type="entry name" value="Carb_kinase_FGGY_CS"/>
</dbReference>
<feature type="compositionally biased region" description="Polar residues" evidence="5">
    <location>
        <begin position="36"/>
        <end position="47"/>
    </location>
</feature>
<comment type="caution">
    <text evidence="8">The sequence shown here is derived from an EMBL/GenBank/DDBJ whole genome shotgun (WGS) entry which is preliminary data.</text>
</comment>
<evidence type="ECO:0000256" key="5">
    <source>
        <dbReference type="SAM" id="MobiDB-lite"/>
    </source>
</evidence>
<dbReference type="EMBL" id="JAZIBG010000056">
    <property type="protein sequence ID" value="MEF7617268.1"/>
    <property type="molecule type" value="Genomic_DNA"/>
</dbReference>
<dbReference type="PROSITE" id="PS00445">
    <property type="entry name" value="FGGY_KINASES_2"/>
    <property type="match status" value="1"/>
</dbReference>
<gene>
    <name evidence="8" type="ORF">V4F39_25375</name>
</gene>
<comment type="similarity">
    <text evidence="1 4">Belongs to the FGGY kinase family.</text>
</comment>
<accession>A0AAW9QMB7</accession>
<name>A0AAW9QMB7_9BURK</name>
<protein>
    <submittedName>
        <fullName evidence="8">Xylulokinase</fullName>
        <ecNumber evidence="8">2.7.1.17</ecNumber>
    </submittedName>
</protein>
<evidence type="ECO:0000256" key="4">
    <source>
        <dbReference type="RuleBase" id="RU003733"/>
    </source>
</evidence>
<evidence type="ECO:0000259" key="6">
    <source>
        <dbReference type="Pfam" id="PF00370"/>
    </source>
</evidence>
<dbReference type="Pfam" id="PF02782">
    <property type="entry name" value="FGGY_C"/>
    <property type="match status" value="1"/>
</dbReference>
<dbReference type="CDD" id="cd07808">
    <property type="entry name" value="ASKHA_NBD_FGGY_EcXK-like"/>
    <property type="match status" value="1"/>
</dbReference>
<dbReference type="InterPro" id="IPR000577">
    <property type="entry name" value="Carb_kinase_FGGY"/>
</dbReference>
<dbReference type="SUPFAM" id="SSF53067">
    <property type="entry name" value="Actin-like ATPase domain"/>
    <property type="match status" value="2"/>
</dbReference>